<dbReference type="PROSITE" id="PS00041">
    <property type="entry name" value="HTH_ARAC_FAMILY_1"/>
    <property type="match status" value="1"/>
</dbReference>
<dbReference type="PANTHER" id="PTHR43280">
    <property type="entry name" value="ARAC-FAMILY TRANSCRIPTIONAL REGULATOR"/>
    <property type="match status" value="1"/>
</dbReference>
<dbReference type="EMBL" id="ACJX03000001">
    <property type="protein sequence ID" value="KRT35454.1"/>
    <property type="molecule type" value="Genomic_DNA"/>
</dbReference>
<dbReference type="AlphaFoldDB" id="A0A0T5XBY2"/>
<keyword evidence="1" id="KW-0805">Transcription regulation</keyword>
<dbReference type="STRING" id="592015.HMPREF1705_02681"/>
<dbReference type="InterPro" id="IPR018062">
    <property type="entry name" value="HTH_AraC-typ_CS"/>
</dbReference>
<dbReference type="GO" id="GO:0003700">
    <property type="term" value="F:DNA-binding transcription factor activity"/>
    <property type="evidence" value="ECO:0007669"/>
    <property type="project" value="InterPro"/>
</dbReference>
<dbReference type="InterPro" id="IPR001789">
    <property type="entry name" value="Sig_transdc_resp-reg_receiver"/>
</dbReference>
<dbReference type="PROSITE" id="PS50110">
    <property type="entry name" value="RESPONSE_REGULATORY"/>
    <property type="match status" value="1"/>
</dbReference>
<keyword evidence="2" id="KW-0238">DNA-binding</keyword>
<dbReference type="SMART" id="SM00448">
    <property type="entry name" value="REC"/>
    <property type="match status" value="1"/>
</dbReference>
<dbReference type="PRINTS" id="PR00032">
    <property type="entry name" value="HTHARAC"/>
</dbReference>
<dbReference type="SUPFAM" id="SSF52172">
    <property type="entry name" value="CheY-like"/>
    <property type="match status" value="1"/>
</dbReference>
<accession>A0A0T5XBY2</accession>
<dbReference type="InterPro" id="IPR018060">
    <property type="entry name" value="HTH_AraC"/>
</dbReference>
<evidence type="ECO:0000313" key="7">
    <source>
        <dbReference type="EMBL" id="KRT35454.1"/>
    </source>
</evidence>
<dbReference type="eggNOG" id="COG2207">
    <property type="taxonomic scope" value="Bacteria"/>
</dbReference>
<evidence type="ECO:0000259" key="5">
    <source>
        <dbReference type="PROSITE" id="PS01124"/>
    </source>
</evidence>
<evidence type="ECO:0000256" key="1">
    <source>
        <dbReference type="ARBA" id="ARBA00023015"/>
    </source>
</evidence>
<keyword evidence="4" id="KW-0597">Phosphoprotein</keyword>
<evidence type="ECO:0000256" key="4">
    <source>
        <dbReference type="PROSITE-ProRule" id="PRU00169"/>
    </source>
</evidence>
<evidence type="ECO:0000256" key="2">
    <source>
        <dbReference type="ARBA" id="ARBA00023125"/>
    </source>
</evidence>
<organism evidence="7 8">
    <name type="scientific">Acetomicrobium hydrogeniformans ATCC BAA-1850</name>
    <dbReference type="NCBI Taxonomy" id="592015"/>
    <lineage>
        <taxon>Bacteria</taxon>
        <taxon>Thermotogati</taxon>
        <taxon>Synergistota</taxon>
        <taxon>Synergistia</taxon>
        <taxon>Synergistales</taxon>
        <taxon>Acetomicrobiaceae</taxon>
        <taxon>Acetomicrobium</taxon>
    </lineage>
</organism>
<dbReference type="Gene3D" id="3.40.50.2300">
    <property type="match status" value="1"/>
</dbReference>
<dbReference type="PROSITE" id="PS01124">
    <property type="entry name" value="HTH_ARAC_FAMILY_2"/>
    <property type="match status" value="1"/>
</dbReference>
<protein>
    <submittedName>
        <fullName evidence="7">Transcriptional regulator, AraC family</fullName>
    </submittedName>
</protein>
<dbReference type="InterPro" id="IPR009057">
    <property type="entry name" value="Homeodomain-like_sf"/>
</dbReference>
<dbReference type="GO" id="GO:0000160">
    <property type="term" value="P:phosphorelay signal transduction system"/>
    <property type="evidence" value="ECO:0007669"/>
    <property type="project" value="InterPro"/>
</dbReference>
<dbReference type="SUPFAM" id="SSF46689">
    <property type="entry name" value="Homeodomain-like"/>
    <property type="match status" value="1"/>
</dbReference>
<proteinExistence type="predicted"/>
<evidence type="ECO:0000256" key="3">
    <source>
        <dbReference type="ARBA" id="ARBA00023163"/>
    </source>
</evidence>
<feature type="domain" description="Response regulatory" evidence="6">
    <location>
        <begin position="4"/>
        <end position="120"/>
    </location>
</feature>
<feature type="modified residue" description="4-aspartylphosphate" evidence="4">
    <location>
        <position position="55"/>
    </location>
</feature>
<dbReference type="RefSeq" id="WP_009201844.1">
    <property type="nucleotide sequence ID" value="NZ_ACJX03000001.1"/>
</dbReference>
<comment type="caution">
    <text evidence="7">The sequence shown here is derived from an EMBL/GenBank/DDBJ whole genome shotgun (WGS) entry which is preliminary data.</text>
</comment>
<dbReference type="GO" id="GO:0043565">
    <property type="term" value="F:sequence-specific DNA binding"/>
    <property type="evidence" value="ECO:0007669"/>
    <property type="project" value="InterPro"/>
</dbReference>
<reference evidence="8" key="1">
    <citation type="submission" date="2012-09" db="EMBL/GenBank/DDBJ databases">
        <authorList>
            <person name="Weinstock G."/>
            <person name="Sodergren E."/>
            <person name="Clifton S."/>
            <person name="Fulton L."/>
            <person name="Fulton B."/>
            <person name="Courtney L."/>
            <person name="Fronick C."/>
            <person name="Harrison M."/>
            <person name="Strong C."/>
            <person name="Farmer C."/>
            <person name="Delehaunty K."/>
            <person name="Markovic C."/>
            <person name="Hall O."/>
            <person name="Minx P."/>
            <person name="Tomlinson C."/>
            <person name="Mitreva M."/>
            <person name="Nelson J."/>
            <person name="Hou S."/>
            <person name="Wollam A."/>
            <person name="Pepin K.H."/>
            <person name="Johnson M."/>
            <person name="Bhonagiri V."/>
            <person name="Nash W.E."/>
            <person name="Suruliraj S."/>
            <person name="Warren W."/>
            <person name="Chinwalla A."/>
            <person name="Mardis E.R."/>
            <person name="Wilson R.K."/>
        </authorList>
    </citation>
    <scope>NUCLEOTIDE SEQUENCE [LARGE SCALE GENOMIC DNA]</scope>
    <source>
        <strain evidence="8">OS1</strain>
    </source>
</reference>
<dbReference type="OrthoDB" id="1699at2"/>
<gene>
    <name evidence="7" type="ORF">HMPREF1705_02681</name>
</gene>
<dbReference type="eggNOG" id="COG4753">
    <property type="taxonomic scope" value="Bacteria"/>
</dbReference>
<dbReference type="PANTHER" id="PTHR43280:SF2">
    <property type="entry name" value="HTH-TYPE TRANSCRIPTIONAL REGULATOR EXSA"/>
    <property type="match status" value="1"/>
</dbReference>
<dbReference type="SMART" id="SM00342">
    <property type="entry name" value="HTH_ARAC"/>
    <property type="match status" value="1"/>
</dbReference>
<dbReference type="InterPro" id="IPR020449">
    <property type="entry name" value="Tscrpt_reg_AraC-type_HTH"/>
</dbReference>
<keyword evidence="8" id="KW-1185">Reference proteome</keyword>
<evidence type="ECO:0000259" key="6">
    <source>
        <dbReference type="PROSITE" id="PS50110"/>
    </source>
</evidence>
<dbReference type="Proteomes" id="UP000005273">
    <property type="component" value="Unassembled WGS sequence"/>
</dbReference>
<dbReference type="InterPro" id="IPR011006">
    <property type="entry name" value="CheY-like_superfamily"/>
</dbReference>
<sequence length="531" mass="60270">MSRKILVVEDEPLERRALVERLKSFPVYLELDEASNTVDFENKVRSWNPDVVLLDIKVPGGNTLTSLGKLRSEGFQGKVIIVTAYDFFEYAQQAVGLNVNAFLVKPIKDEALCDAIGKAIDEIKEANRTSQQLLRLKKFILDNKNFVASLMMQSIINGEEITEGLKNVAREVGFLPTRELHVFGVVALGTSDVEENQWPQLTLLGELQRTLGESVFLVPWVHYITLIFFNAPLESPETVAYKVFDMALQNDIHCNIVYMGKIRDLNEISEILPSLEETLEESILEGFGNFIYGQLKPKVEKVKTDAGQIDFNESFSVVLEGIRDGQLQLVNEGVNRLFSLLSQCEVTRANVEVVRLLFGGYLGQICQLLLDLKCDEEAIKTWARRQVRDMMIPVRSLVDLKNMFFISLEEAWRVRQSVKDPELVLIQKALTYIEENLGEANLSKVAQHVYVSPSHLSRMFGRVLNKRFIDVIKEKRIERAKKLLAMGYNVTETASAVGYENIAYFSTLFKEMVGYSPSEYKKSLPFLKDGT</sequence>
<keyword evidence="3" id="KW-0804">Transcription</keyword>
<feature type="domain" description="HTH araC/xylS-type" evidence="5">
    <location>
        <begin position="427"/>
        <end position="523"/>
    </location>
</feature>
<dbReference type="Pfam" id="PF12833">
    <property type="entry name" value="HTH_18"/>
    <property type="match status" value="1"/>
</dbReference>
<evidence type="ECO:0000313" key="8">
    <source>
        <dbReference type="Proteomes" id="UP000005273"/>
    </source>
</evidence>
<name>A0A0T5XBY2_9BACT</name>
<dbReference type="Gene3D" id="1.10.10.60">
    <property type="entry name" value="Homeodomain-like"/>
    <property type="match status" value="2"/>
</dbReference>
<dbReference type="Pfam" id="PF00072">
    <property type="entry name" value="Response_reg"/>
    <property type="match status" value="1"/>
</dbReference>